<dbReference type="eggNOG" id="ENOG5031TK9">
    <property type="taxonomic scope" value="Bacteria"/>
</dbReference>
<keyword evidence="2" id="KW-1185">Reference proteome</keyword>
<gene>
    <name evidence="1" type="ORF">VIBR0546_13207</name>
</gene>
<comment type="caution">
    <text evidence="1">The sequence shown here is derived from an EMBL/GenBank/DDBJ whole genome shotgun (WGS) entry which is preliminary data.</text>
</comment>
<protein>
    <recommendedName>
        <fullName evidence="3">Lipoprotein</fullName>
    </recommendedName>
</protein>
<proteinExistence type="predicted"/>
<dbReference type="STRING" id="945543.VIBR0546_13207"/>
<evidence type="ECO:0008006" key="3">
    <source>
        <dbReference type="Google" id="ProtNLM"/>
    </source>
</evidence>
<dbReference type="EMBL" id="AEVS01000008">
    <property type="protein sequence ID" value="EGA67598.1"/>
    <property type="molecule type" value="Genomic_DNA"/>
</dbReference>
<reference evidence="1 2" key="1">
    <citation type="journal article" date="2012" name="Int. J. Syst. Evol. Microbiol.">
        <title>Vibrio caribbeanicus sp. nov., isolated from the marine sponge Scleritoderma cyanea.</title>
        <authorList>
            <person name="Hoffmann M."/>
            <person name="Monday S.R."/>
            <person name="Allard M.W."/>
            <person name="Strain E.A."/>
            <person name="Whittaker P."/>
            <person name="Naum M."/>
            <person name="McCarthy P.J."/>
            <person name="Lopez J.V."/>
            <person name="Fischer M."/>
            <person name="Brown E.W."/>
        </authorList>
    </citation>
    <scope>NUCLEOTIDE SEQUENCE [LARGE SCALE GENOMIC DNA]</scope>
    <source>
        <strain evidence="1 2">LMG 20546</strain>
    </source>
</reference>
<dbReference type="OrthoDB" id="5867039at2"/>
<dbReference type="RefSeq" id="WP_006877698.1">
    <property type="nucleotide sequence ID" value="NZ_AEVS01000008.1"/>
</dbReference>
<dbReference type="AlphaFoldDB" id="E8LPD6"/>
<name>E8LPD6_9VIBR</name>
<evidence type="ECO:0000313" key="1">
    <source>
        <dbReference type="EMBL" id="EGA67598.1"/>
    </source>
</evidence>
<dbReference type="Proteomes" id="UP000004371">
    <property type="component" value="Unassembled WGS sequence"/>
</dbReference>
<accession>E8LPD6</accession>
<sequence length="265" mass="30348">MHNGKVHTILTGLATVTLAGCSMFSPAERDPYYPQLRDTTYSSEDITVIESDNVLKAAIKHNEFVLVEEKQTVNQAIELVFAEAIDNRAVSVEDLRSEQFHRALEEVIKQFTCELYASKQPADSIQLCPQQNQIVDNALDYLPFEQGLRFAHRISTIKQDHNDTLQLEMFLKSTHERPLESLWGAVHELGKFKGSRLAPEQLVLTINLKAYKKSPSDHTWKYMYPEPLVFFVVLPSVEHLIQRPNEIESMDFAYRTAKLLVVDSR</sequence>
<evidence type="ECO:0000313" key="2">
    <source>
        <dbReference type="Proteomes" id="UP000004371"/>
    </source>
</evidence>
<dbReference type="PROSITE" id="PS51257">
    <property type="entry name" value="PROKAR_LIPOPROTEIN"/>
    <property type="match status" value="1"/>
</dbReference>
<organism evidence="1 2">
    <name type="scientific">Vibrio brasiliensis LMG 20546</name>
    <dbReference type="NCBI Taxonomy" id="945543"/>
    <lineage>
        <taxon>Bacteria</taxon>
        <taxon>Pseudomonadati</taxon>
        <taxon>Pseudomonadota</taxon>
        <taxon>Gammaproteobacteria</taxon>
        <taxon>Vibrionales</taxon>
        <taxon>Vibrionaceae</taxon>
        <taxon>Vibrio</taxon>
        <taxon>Vibrio oreintalis group</taxon>
    </lineage>
</organism>